<name>A0A4R3J2Z0_9RHOB</name>
<comment type="caution">
    <text evidence="1">The sequence shown here is derived from an EMBL/GenBank/DDBJ whole genome shotgun (WGS) entry which is preliminary data.</text>
</comment>
<dbReference type="InterPro" id="IPR025332">
    <property type="entry name" value="DUF4238"/>
</dbReference>
<protein>
    <submittedName>
        <fullName evidence="1">Uncharacterized protein DUF4238</fullName>
    </submittedName>
</protein>
<keyword evidence="2" id="KW-1185">Reference proteome</keyword>
<evidence type="ECO:0000313" key="2">
    <source>
        <dbReference type="Proteomes" id="UP000295696"/>
    </source>
</evidence>
<gene>
    <name evidence="1" type="ORF">EDD52_1155</name>
</gene>
<dbReference type="OrthoDB" id="5918636at2"/>
<dbReference type="EMBL" id="SLZU01000015">
    <property type="protein sequence ID" value="TCS60188.1"/>
    <property type="molecule type" value="Genomic_DNA"/>
</dbReference>
<reference evidence="1 2" key="1">
    <citation type="submission" date="2019-03" db="EMBL/GenBank/DDBJ databases">
        <title>Genomic Encyclopedia of Type Strains, Phase IV (KMG-IV): sequencing the most valuable type-strain genomes for metagenomic binning, comparative biology and taxonomic classification.</title>
        <authorList>
            <person name="Goeker M."/>
        </authorList>
    </citation>
    <scope>NUCLEOTIDE SEQUENCE [LARGE SCALE GENOMIC DNA]</scope>
    <source>
        <strain evidence="1 2">DSM 104836</strain>
    </source>
</reference>
<dbReference type="AlphaFoldDB" id="A0A4R3J2Z0"/>
<sequence length="331" mass="37168">MSKVKRQHYVLQFLLRAFSDDTEKLSVFVRGKGLSFRASPKDVACQRYYNAAKLDSGEVDTQTIEKELSQVEGAGPAAVHALLSGAKPTVEQREDFALFLTSQDFRSPRKRQEFADMLLGIEHNKFGEETGKSVESYVREITQASERRDEFDVAKLTDESGLRIDEDGTISVSFEATIRSLSAAKHFAPVVSKMDWHLFRAPRGMRFIISDSPVQLYESPETLEKFSGPAYWRQGSYISLPLTPEVCFVASHRPKSSGVELPPQFAVREAKGSDIRFFNQLQLAGCLKQVYATSDYPWLHKKSAELPEPNTNLSFMPVSAEGVRISVTAKR</sequence>
<dbReference type="Pfam" id="PF14022">
    <property type="entry name" value="DUF4238"/>
    <property type="match status" value="1"/>
</dbReference>
<accession>A0A4R3J2Z0</accession>
<proteinExistence type="predicted"/>
<dbReference type="Proteomes" id="UP000295696">
    <property type="component" value="Unassembled WGS sequence"/>
</dbReference>
<organism evidence="1 2">
    <name type="scientific">Primorskyibacter sedentarius</name>
    <dbReference type="NCBI Taxonomy" id="745311"/>
    <lineage>
        <taxon>Bacteria</taxon>
        <taxon>Pseudomonadati</taxon>
        <taxon>Pseudomonadota</taxon>
        <taxon>Alphaproteobacteria</taxon>
        <taxon>Rhodobacterales</taxon>
        <taxon>Roseobacteraceae</taxon>
        <taxon>Primorskyibacter</taxon>
    </lineage>
</organism>
<evidence type="ECO:0000313" key="1">
    <source>
        <dbReference type="EMBL" id="TCS60188.1"/>
    </source>
</evidence>